<evidence type="ECO:0000256" key="5">
    <source>
        <dbReference type="ARBA" id="ARBA00023239"/>
    </source>
</evidence>
<dbReference type="SUPFAM" id="SSF51735">
    <property type="entry name" value="NAD(P)-binding Rossmann-fold domains"/>
    <property type="match status" value="1"/>
</dbReference>
<dbReference type="CDD" id="cd05260">
    <property type="entry name" value="GDP_MD_SDR_e"/>
    <property type="match status" value="1"/>
</dbReference>
<keyword evidence="4 6" id="KW-0521">NADP</keyword>
<dbReference type="InterPro" id="IPR036291">
    <property type="entry name" value="NAD(P)-bd_dom_sf"/>
</dbReference>
<dbReference type="GO" id="GO:0008446">
    <property type="term" value="F:GDP-mannose 4,6-dehydratase activity"/>
    <property type="evidence" value="ECO:0007669"/>
    <property type="project" value="UniProtKB-UniRule"/>
</dbReference>
<sequence length="358" mass="41014">MTERKRALITGITGQDGSYLTEFLLEKDYEVHGIIRRTSTFNTDRLDHIYVDPHNPEARLFLHYGDLTDGVTLRRILEEIQPVEIYNLGAQSHVRVSFDCPEYTVDAVGMGTLRILEAIRDYQRRTGIQVRFYQAGSSEMFGKVQDVPQRETTPFYPRSPYACAKVYAHWQTVNHRESYGMFACNGILFNHESPRRGETFVTRKITRALARIVAGTQKKLYLGNLDSKRDWGYAKDYVKAMWLMLQQDEPDDYVIATGETYSVKQFLEEAFRYVNLNWQDYVEFDERYLRPTEVDLLIGDPTKAKQKLGWQPAVTFSELVALMVEADLQALGITATNGAGSQKAQDIATIRHAGATHD</sequence>
<feature type="domain" description="NAD(P)-binding" evidence="7">
    <location>
        <begin position="8"/>
        <end position="323"/>
    </location>
</feature>
<evidence type="ECO:0000313" key="8">
    <source>
        <dbReference type="EMBL" id="PSB00575.1"/>
    </source>
</evidence>
<organism evidence="8 9">
    <name type="scientific">Merismopedia glauca CCAP 1448/3</name>
    <dbReference type="NCBI Taxonomy" id="1296344"/>
    <lineage>
        <taxon>Bacteria</taxon>
        <taxon>Bacillati</taxon>
        <taxon>Cyanobacteriota</taxon>
        <taxon>Cyanophyceae</taxon>
        <taxon>Synechococcales</taxon>
        <taxon>Merismopediaceae</taxon>
        <taxon>Merismopedia</taxon>
    </lineage>
</organism>
<dbReference type="Proteomes" id="UP000238762">
    <property type="component" value="Unassembled WGS sequence"/>
</dbReference>
<dbReference type="GO" id="GO:0070401">
    <property type="term" value="F:NADP+ binding"/>
    <property type="evidence" value="ECO:0007669"/>
    <property type="project" value="UniProtKB-UniRule"/>
</dbReference>
<comment type="caution">
    <text evidence="8">The sequence shown here is derived from an EMBL/GenBank/DDBJ whole genome shotgun (WGS) entry which is preliminary data.</text>
</comment>
<dbReference type="InterPro" id="IPR006368">
    <property type="entry name" value="GDP_Man_deHydtase"/>
</dbReference>
<evidence type="ECO:0000313" key="9">
    <source>
        <dbReference type="Proteomes" id="UP000238762"/>
    </source>
</evidence>
<comment type="caution">
    <text evidence="6">Lacks conserved residue(s) required for the propagation of feature annotation.</text>
</comment>
<evidence type="ECO:0000259" key="7">
    <source>
        <dbReference type="Pfam" id="PF16363"/>
    </source>
</evidence>
<evidence type="ECO:0000256" key="6">
    <source>
        <dbReference type="HAMAP-Rule" id="MF_00955"/>
    </source>
</evidence>
<dbReference type="Pfam" id="PF16363">
    <property type="entry name" value="GDP_Man_Dehyd"/>
    <property type="match status" value="1"/>
</dbReference>
<reference evidence="8 9" key="2">
    <citation type="submission" date="2018-03" db="EMBL/GenBank/DDBJ databases">
        <title>The ancient ancestry and fast evolution of plastids.</title>
        <authorList>
            <person name="Moore K.R."/>
            <person name="Magnabosco C."/>
            <person name="Momper L."/>
            <person name="Gold D.A."/>
            <person name="Bosak T."/>
            <person name="Fournier G.P."/>
        </authorList>
    </citation>
    <scope>NUCLEOTIDE SEQUENCE [LARGE SCALE GENOMIC DNA]</scope>
    <source>
        <strain evidence="8 9">CCAP 1448/3</strain>
    </source>
</reference>
<comment type="catalytic activity">
    <reaction evidence="6">
        <text>GDP-alpha-D-mannose = GDP-4-dehydro-alpha-D-rhamnose + H2O</text>
        <dbReference type="Rhea" id="RHEA:23820"/>
        <dbReference type="ChEBI" id="CHEBI:15377"/>
        <dbReference type="ChEBI" id="CHEBI:57527"/>
        <dbReference type="ChEBI" id="CHEBI:57964"/>
        <dbReference type="EC" id="4.2.1.47"/>
    </reaction>
</comment>
<protein>
    <recommendedName>
        <fullName evidence="3 6">GDP-mannose 4,6-dehydratase</fullName>
        <ecNumber evidence="3 6">4.2.1.47</ecNumber>
    </recommendedName>
    <alternativeName>
        <fullName evidence="6">GDP-D-mannose dehydratase</fullName>
    </alternativeName>
</protein>
<dbReference type="HAMAP" id="MF_00955">
    <property type="entry name" value="GDP_Man_dehydratase"/>
    <property type="match status" value="1"/>
</dbReference>
<comment type="function">
    <text evidence="6">Catalyzes the conversion of GDP-D-mannose to GDP-4-dehydro-6-deoxy-D-mannose.</text>
</comment>
<evidence type="ECO:0000256" key="2">
    <source>
        <dbReference type="ARBA" id="ARBA00009263"/>
    </source>
</evidence>
<dbReference type="AlphaFoldDB" id="A0A2T1BX32"/>
<dbReference type="NCBIfam" id="TIGR01472">
    <property type="entry name" value="gmd"/>
    <property type="match status" value="1"/>
</dbReference>
<dbReference type="PANTHER" id="PTHR43715">
    <property type="entry name" value="GDP-MANNOSE 4,6-DEHYDRATASE"/>
    <property type="match status" value="1"/>
</dbReference>
<dbReference type="Gene3D" id="3.90.25.10">
    <property type="entry name" value="UDP-galactose 4-epimerase, domain 1"/>
    <property type="match status" value="1"/>
</dbReference>
<dbReference type="RefSeq" id="WP_106291720.1">
    <property type="nucleotide sequence ID" value="NZ_CAWNTC010000236.1"/>
</dbReference>
<evidence type="ECO:0000256" key="3">
    <source>
        <dbReference type="ARBA" id="ARBA00011989"/>
    </source>
</evidence>
<proteinExistence type="inferred from homology"/>
<keyword evidence="5 6" id="KW-0456">Lyase</keyword>
<comment type="cofactor">
    <cofactor evidence="1 6">
        <name>NADP(+)</name>
        <dbReference type="ChEBI" id="CHEBI:58349"/>
    </cofactor>
</comment>
<dbReference type="InterPro" id="IPR016040">
    <property type="entry name" value="NAD(P)-bd_dom"/>
</dbReference>
<dbReference type="Gene3D" id="3.40.50.720">
    <property type="entry name" value="NAD(P)-binding Rossmann-like Domain"/>
    <property type="match status" value="1"/>
</dbReference>
<keyword evidence="9" id="KW-1185">Reference proteome</keyword>
<dbReference type="OrthoDB" id="9779041at2"/>
<evidence type="ECO:0000256" key="4">
    <source>
        <dbReference type="ARBA" id="ARBA00022857"/>
    </source>
</evidence>
<reference evidence="8 9" key="1">
    <citation type="submission" date="2018-02" db="EMBL/GenBank/DDBJ databases">
        <authorList>
            <person name="Cohen D.B."/>
            <person name="Kent A.D."/>
        </authorList>
    </citation>
    <scope>NUCLEOTIDE SEQUENCE [LARGE SCALE GENOMIC DNA]</scope>
    <source>
        <strain evidence="8 9">CCAP 1448/3</strain>
    </source>
</reference>
<dbReference type="EC" id="4.2.1.47" evidence="3 6"/>
<gene>
    <name evidence="6 8" type="primary">gmd</name>
    <name evidence="8" type="ORF">C7B64_22810</name>
</gene>
<dbReference type="FunFam" id="3.40.50.720:FF:000102">
    <property type="entry name" value="GDP-mannose 4,6-dehydratase"/>
    <property type="match status" value="1"/>
</dbReference>
<comment type="similarity">
    <text evidence="2 6">Belongs to the NAD(P)-dependent epimerase/dehydratase family. GDP-mannose 4,6-dehydratase subfamily.</text>
</comment>
<accession>A0A2T1BX32</accession>
<evidence type="ECO:0000256" key="1">
    <source>
        <dbReference type="ARBA" id="ARBA00001937"/>
    </source>
</evidence>
<dbReference type="GO" id="GO:0042351">
    <property type="term" value="P:'de novo' GDP-L-fucose biosynthetic process"/>
    <property type="evidence" value="ECO:0007669"/>
    <property type="project" value="TreeGrafter"/>
</dbReference>
<dbReference type="PANTHER" id="PTHR43715:SF1">
    <property type="entry name" value="GDP-MANNOSE 4,6 DEHYDRATASE"/>
    <property type="match status" value="1"/>
</dbReference>
<name>A0A2T1BX32_9CYAN</name>
<dbReference type="EMBL" id="PVWJ01000188">
    <property type="protein sequence ID" value="PSB00575.1"/>
    <property type="molecule type" value="Genomic_DNA"/>
</dbReference>